<dbReference type="RefSeq" id="WP_129606414.1">
    <property type="nucleotide sequence ID" value="NZ_CP035544.1"/>
</dbReference>
<dbReference type="OrthoDB" id="1448904at2"/>
<organism evidence="1 2">
    <name type="scientific">Muriicola soli</name>
    <dbReference type="NCBI Taxonomy" id="2507538"/>
    <lineage>
        <taxon>Bacteria</taxon>
        <taxon>Pseudomonadati</taxon>
        <taxon>Bacteroidota</taxon>
        <taxon>Flavobacteriia</taxon>
        <taxon>Flavobacteriales</taxon>
        <taxon>Flavobacteriaceae</taxon>
        <taxon>Muriicola</taxon>
    </lineage>
</organism>
<dbReference type="AlphaFoldDB" id="A0A411ECX9"/>
<keyword evidence="2" id="KW-1185">Reference proteome</keyword>
<evidence type="ECO:0000313" key="2">
    <source>
        <dbReference type="Proteomes" id="UP000290889"/>
    </source>
</evidence>
<name>A0A411ECX9_9FLAO</name>
<dbReference type="EMBL" id="CP035544">
    <property type="protein sequence ID" value="QBA65307.1"/>
    <property type="molecule type" value="Genomic_DNA"/>
</dbReference>
<accession>A0A411ECX9</accession>
<proteinExistence type="predicted"/>
<gene>
    <name evidence="1" type="ORF">EQY75_12670</name>
</gene>
<reference evidence="1 2" key="1">
    <citation type="submission" date="2019-01" db="EMBL/GenBank/DDBJ databases">
        <title>Muriicola soli sp. nov., isolated from soil.</title>
        <authorList>
            <person name="Kang H.J."/>
            <person name="Kim S.B."/>
        </authorList>
    </citation>
    <scope>NUCLEOTIDE SEQUENCE [LARGE SCALE GENOMIC DNA]</scope>
    <source>
        <strain evidence="1 2">MMS17-SY002</strain>
    </source>
</reference>
<dbReference type="Proteomes" id="UP000290889">
    <property type="component" value="Chromosome"/>
</dbReference>
<protein>
    <submittedName>
        <fullName evidence="1">Uncharacterized protein</fullName>
    </submittedName>
</protein>
<dbReference type="KEGG" id="mur:EQY75_12670"/>
<evidence type="ECO:0000313" key="1">
    <source>
        <dbReference type="EMBL" id="QBA65307.1"/>
    </source>
</evidence>
<sequence length="63" mass="7111">MAENVQNPFKDIGKRIMEAPPNLKKKVMQDVAAAKLFMDLASLYTVNTKELLASLFKTRGKEQ</sequence>